<protein>
    <submittedName>
        <fullName evidence="1 2">Uncharacterized protein</fullName>
    </submittedName>
</protein>
<feature type="non-terminal residue" evidence="1">
    <location>
        <position position="1"/>
    </location>
</feature>
<evidence type="ECO:0000313" key="3">
    <source>
        <dbReference type="Proteomes" id="UP000006039"/>
    </source>
</evidence>
<dbReference type="EMBL" id="GL385464">
    <property type="protein sequence ID" value="EJT68551.1"/>
    <property type="molecule type" value="Genomic_DNA"/>
</dbReference>
<reference evidence="2" key="4">
    <citation type="journal article" date="2015" name="G3 (Bethesda)">
        <title>Genome sequences of three phytopathogenic species of the Magnaporthaceae family of fungi.</title>
        <authorList>
            <person name="Okagaki L.H."/>
            <person name="Nunes C.C."/>
            <person name="Sailsbery J."/>
            <person name="Clay B."/>
            <person name="Brown D."/>
            <person name="John T."/>
            <person name="Oh Y."/>
            <person name="Young N."/>
            <person name="Fitzgerald M."/>
            <person name="Haas B.J."/>
            <person name="Zeng Q."/>
            <person name="Young S."/>
            <person name="Adiconis X."/>
            <person name="Fan L."/>
            <person name="Levin J.Z."/>
            <person name="Mitchell T.K."/>
            <person name="Okubara P.A."/>
            <person name="Farman M.L."/>
            <person name="Kohn L.M."/>
            <person name="Birren B."/>
            <person name="Ma L.-J."/>
            <person name="Dean R.A."/>
        </authorList>
    </citation>
    <scope>NUCLEOTIDE SEQUENCE</scope>
    <source>
        <strain evidence="2">R3-111a-1</strain>
    </source>
</reference>
<reference evidence="3" key="1">
    <citation type="submission" date="2010-07" db="EMBL/GenBank/DDBJ databases">
        <title>The genome sequence of Gaeumannomyces graminis var. tritici strain R3-111a-1.</title>
        <authorList>
            <consortium name="The Broad Institute Genome Sequencing Platform"/>
            <person name="Ma L.-J."/>
            <person name="Dead R."/>
            <person name="Young S."/>
            <person name="Zeng Q."/>
            <person name="Koehrsen M."/>
            <person name="Alvarado L."/>
            <person name="Berlin A."/>
            <person name="Chapman S.B."/>
            <person name="Chen Z."/>
            <person name="Freedman E."/>
            <person name="Gellesch M."/>
            <person name="Goldberg J."/>
            <person name="Griggs A."/>
            <person name="Gujja S."/>
            <person name="Heilman E.R."/>
            <person name="Heiman D."/>
            <person name="Hepburn T."/>
            <person name="Howarth C."/>
            <person name="Jen D."/>
            <person name="Larson L."/>
            <person name="Mehta T."/>
            <person name="Neiman D."/>
            <person name="Pearson M."/>
            <person name="Roberts A."/>
            <person name="Saif S."/>
            <person name="Shea T."/>
            <person name="Shenoy N."/>
            <person name="Sisk P."/>
            <person name="Stolte C."/>
            <person name="Sykes S."/>
            <person name="Walk T."/>
            <person name="White J."/>
            <person name="Yandava C."/>
            <person name="Haas B."/>
            <person name="Nusbaum C."/>
            <person name="Birren B."/>
        </authorList>
    </citation>
    <scope>NUCLEOTIDE SEQUENCE [LARGE SCALE GENOMIC DNA]</scope>
    <source>
        <strain evidence="3">R3-111a-1</strain>
    </source>
</reference>
<dbReference type="EnsemblFungi" id="EJT68551">
    <property type="protein sequence ID" value="EJT68551"/>
    <property type="gene ID" value="GGTG_13873"/>
</dbReference>
<evidence type="ECO:0000313" key="1">
    <source>
        <dbReference type="EMBL" id="EJT68551.1"/>
    </source>
</evidence>
<accession>J8TLB2</accession>
<dbReference type="VEuPathDB" id="FungiDB:GGTG_13873"/>
<name>J8TLB2_GAET3</name>
<keyword evidence="3" id="KW-1185">Reference proteome</keyword>
<dbReference type="AlphaFoldDB" id="J8TLB2"/>
<dbReference type="GeneID" id="20354331"/>
<gene>
    <name evidence="2" type="primary">20354331</name>
    <name evidence="1" type="ORF">GGTG_13873</name>
</gene>
<evidence type="ECO:0000313" key="2">
    <source>
        <dbReference type="EnsemblFungi" id="EJT68551"/>
    </source>
</evidence>
<reference evidence="2" key="5">
    <citation type="submission" date="2018-04" db="UniProtKB">
        <authorList>
            <consortium name="EnsemblFungi"/>
        </authorList>
    </citation>
    <scope>IDENTIFICATION</scope>
    <source>
        <strain evidence="2">R3-111a-1</strain>
    </source>
</reference>
<dbReference type="OrthoDB" id="3797593at2759"/>
<proteinExistence type="predicted"/>
<sequence length="106" mass="11885">KAFKAKIISGPYKRTPGNTNILTFKKPVICFKCGQLSYIVIACKIRTDNPETPLALTTIQKAKRKRPEVRYYGYGKLSYIRPACFKKSKISLSNSIPLFSHLSTGA</sequence>
<reference evidence="1" key="2">
    <citation type="submission" date="2010-07" db="EMBL/GenBank/DDBJ databases">
        <authorList>
            <consortium name="The Broad Institute Genome Sequencing Platform"/>
            <consortium name="Broad Institute Genome Sequencing Center for Infectious Disease"/>
            <person name="Ma L.-J."/>
            <person name="Dead R."/>
            <person name="Young S."/>
            <person name="Zeng Q."/>
            <person name="Koehrsen M."/>
            <person name="Alvarado L."/>
            <person name="Berlin A."/>
            <person name="Chapman S.B."/>
            <person name="Chen Z."/>
            <person name="Freedman E."/>
            <person name="Gellesch M."/>
            <person name="Goldberg J."/>
            <person name="Griggs A."/>
            <person name="Gujja S."/>
            <person name="Heilman E.R."/>
            <person name="Heiman D."/>
            <person name="Hepburn T."/>
            <person name="Howarth C."/>
            <person name="Jen D."/>
            <person name="Larson L."/>
            <person name="Mehta T."/>
            <person name="Neiman D."/>
            <person name="Pearson M."/>
            <person name="Roberts A."/>
            <person name="Saif S."/>
            <person name="Shea T."/>
            <person name="Shenoy N."/>
            <person name="Sisk P."/>
            <person name="Stolte C."/>
            <person name="Sykes S."/>
            <person name="Walk T."/>
            <person name="White J."/>
            <person name="Yandava C."/>
            <person name="Haas B."/>
            <person name="Nusbaum C."/>
            <person name="Birren B."/>
        </authorList>
    </citation>
    <scope>NUCLEOTIDE SEQUENCE</scope>
    <source>
        <strain evidence="1">R3-111a-1</strain>
    </source>
</reference>
<dbReference type="RefSeq" id="XP_009230059.1">
    <property type="nucleotide sequence ID" value="XM_009231795.1"/>
</dbReference>
<organism evidence="1">
    <name type="scientific">Gaeumannomyces tritici (strain R3-111a-1)</name>
    <name type="common">Wheat and barley take-all root rot fungus</name>
    <name type="synonym">Gaeumannomyces graminis var. tritici</name>
    <dbReference type="NCBI Taxonomy" id="644352"/>
    <lineage>
        <taxon>Eukaryota</taxon>
        <taxon>Fungi</taxon>
        <taxon>Dikarya</taxon>
        <taxon>Ascomycota</taxon>
        <taxon>Pezizomycotina</taxon>
        <taxon>Sordariomycetes</taxon>
        <taxon>Sordariomycetidae</taxon>
        <taxon>Magnaporthales</taxon>
        <taxon>Magnaporthaceae</taxon>
        <taxon>Gaeumannomyces</taxon>
    </lineage>
</organism>
<dbReference type="Proteomes" id="UP000006039">
    <property type="component" value="Unassembled WGS sequence"/>
</dbReference>
<reference evidence="1" key="3">
    <citation type="submission" date="2010-09" db="EMBL/GenBank/DDBJ databases">
        <title>Annotation of Gaeumannomyces graminis var. tritici R3-111a-1.</title>
        <authorList>
            <consortium name="The Broad Institute Genome Sequencing Platform"/>
            <person name="Ma L.-J."/>
            <person name="Dead R."/>
            <person name="Young S.K."/>
            <person name="Zeng Q."/>
            <person name="Gargeya S."/>
            <person name="Fitzgerald M."/>
            <person name="Haas B."/>
            <person name="Abouelleil A."/>
            <person name="Alvarado L."/>
            <person name="Arachchi H.M."/>
            <person name="Berlin A."/>
            <person name="Brown A."/>
            <person name="Chapman S.B."/>
            <person name="Chen Z."/>
            <person name="Dunbar C."/>
            <person name="Freedman E."/>
            <person name="Gearin G."/>
            <person name="Gellesch M."/>
            <person name="Goldberg J."/>
            <person name="Griggs A."/>
            <person name="Gujja S."/>
            <person name="Heiman D."/>
            <person name="Howarth C."/>
            <person name="Larson L."/>
            <person name="Lui A."/>
            <person name="MacDonald P.J.P."/>
            <person name="Mehta T."/>
            <person name="Montmayeur A."/>
            <person name="Murphy C."/>
            <person name="Neiman D."/>
            <person name="Pearson M."/>
            <person name="Priest M."/>
            <person name="Roberts A."/>
            <person name="Saif S."/>
            <person name="Shea T."/>
            <person name="Shenoy N."/>
            <person name="Sisk P."/>
            <person name="Stolte C."/>
            <person name="Sykes S."/>
            <person name="Yandava C."/>
            <person name="Wortman J."/>
            <person name="Nusbaum C."/>
            <person name="Birren B."/>
        </authorList>
    </citation>
    <scope>NUCLEOTIDE SEQUENCE</scope>
    <source>
        <strain evidence="1">R3-111a-1</strain>
    </source>
</reference>